<gene>
    <name evidence="4" type="ORF">ANN_22287</name>
</gene>
<proteinExistence type="predicted"/>
<dbReference type="EMBL" id="JAJSOF020000033">
    <property type="protein sequence ID" value="KAJ4430078.1"/>
    <property type="molecule type" value="Genomic_DNA"/>
</dbReference>
<dbReference type="PANTHER" id="PTHR46601:SF2">
    <property type="entry name" value="UBIQUITIN-LIKE PROTEASE FAMILY PROFILE DOMAIN-CONTAINING PROTEIN"/>
    <property type="match status" value="1"/>
</dbReference>
<feature type="region of interest" description="Disordered" evidence="2">
    <location>
        <begin position="299"/>
        <end position="343"/>
    </location>
</feature>
<feature type="region of interest" description="Disordered" evidence="2">
    <location>
        <begin position="125"/>
        <end position="158"/>
    </location>
</feature>
<keyword evidence="5" id="KW-1185">Reference proteome</keyword>
<reference evidence="4 5" key="1">
    <citation type="journal article" date="2022" name="Allergy">
        <title>Genome assembly and annotation of Periplaneta americana reveal a comprehensive cockroach allergen profile.</title>
        <authorList>
            <person name="Wang L."/>
            <person name="Xiong Q."/>
            <person name="Saelim N."/>
            <person name="Wang L."/>
            <person name="Nong W."/>
            <person name="Wan A.T."/>
            <person name="Shi M."/>
            <person name="Liu X."/>
            <person name="Cao Q."/>
            <person name="Hui J.H.L."/>
            <person name="Sookrung N."/>
            <person name="Leung T.F."/>
            <person name="Tungtrongchitr A."/>
            <person name="Tsui S.K.W."/>
        </authorList>
    </citation>
    <scope>NUCLEOTIDE SEQUENCE [LARGE SCALE GENOMIC DNA]</scope>
    <source>
        <strain evidence="4">PWHHKU_190912</strain>
    </source>
</reference>
<evidence type="ECO:0000256" key="2">
    <source>
        <dbReference type="SAM" id="MobiDB-lite"/>
    </source>
</evidence>
<keyword evidence="1" id="KW-0238">DNA-binding</keyword>
<dbReference type="Pfam" id="PF03221">
    <property type="entry name" value="HTH_Tnp_Tc5"/>
    <property type="match status" value="1"/>
</dbReference>
<feature type="region of interest" description="Disordered" evidence="2">
    <location>
        <begin position="914"/>
        <end position="1031"/>
    </location>
</feature>
<evidence type="ECO:0000259" key="3">
    <source>
        <dbReference type="Pfam" id="PF03221"/>
    </source>
</evidence>
<feature type="compositionally biased region" description="Basic and acidic residues" evidence="2">
    <location>
        <begin position="996"/>
        <end position="1031"/>
    </location>
</feature>
<feature type="compositionally biased region" description="Basic and acidic residues" evidence="2">
    <location>
        <begin position="299"/>
        <end position="330"/>
    </location>
</feature>
<dbReference type="PANTHER" id="PTHR46601">
    <property type="entry name" value="ULP_PROTEASE DOMAIN-CONTAINING PROTEIN"/>
    <property type="match status" value="1"/>
</dbReference>
<evidence type="ECO:0000313" key="5">
    <source>
        <dbReference type="Proteomes" id="UP001148838"/>
    </source>
</evidence>
<accession>A0ABQ8S7Q4</accession>
<feature type="domain" description="HTH CENPB-type" evidence="3">
    <location>
        <begin position="377"/>
        <end position="431"/>
    </location>
</feature>
<feature type="compositionally biased region" description="Acidic residues" evidence="2">
    <location>
        <begin position="951"/>
        <end position="962"/>
    </location>
</feature>
<organism evidence="4 5">
    <name type="scientific">Periplaneta americana</name>
    <name type="common">American cockroach</name>
    <name type="synonym">Blatta americana</name>
    <dbReference type="NCBI Taxonomy" id="6978"/>
    <lineage>
        <taxon>Eukaryota</taxon>
        <taxon>Metazoa</taxon>
        <taxon>Ecdysozoa</taxon>
        <taxon>Arthropoda</taxon>
        <taxon>Hexapoda</taxon>
        <taxon>Insecta</taxon>
        <taxon>Pterygota</taxon>
        <taxon>Neoptera</taxon>
        <taxon>Polyneoptera</taxon>
        <taxon>Dictyoptera</taxon>
        <taxon>Blattodea</taxon>
        <taxon>Blattoidea</taxon>
        <taxon>Blattidae</taxon>
        <taxon>Blattinae</taxon>
        <taxon>Periplaneta</taxon>
    </lineage>
</organism>
<dbReference type="Proteomes" id="UP001148838">
    <property type="component" value="Unassembled WGS sequence"/>
</dbReference>
<feature type="compositionally biased region" description="Acidic residues" evidence="2">
    <location>
        <begin position="970"/>
        <end position="995"/>
    </location>
</feature>
<dbReference type="InterPro" id="IPR006600">
    <property type="entry name" value="HTH_CenpB_DNA-bd_dom"/>
</dbReference>
<evidence type="ECO:0000256" key="1">
    <source>
        <dbReference type="ARBA" id="ARBA00023125"/>
    </source>
</evidence>
<name>A0ABQ8S7Q4_PERAM</name>
<sequence>MAGLCEDSNEPPGSLKSTLILGVQFKVCHGSLYAVMWLADEPREFNIPTLPQRSYRITDVRQRFVRSEFPAVELNETFRVWSSVANPEAWLDRTNRTVGNTHLERATRVVICCATRLTVESAAKRGSHRVRSSTSAPFSRSDCIARSDRTTGQPEGKPSTNMFYVDKFIESVKMHPAIWNCGSAEYMSRNLKEEGWNNIGEVMFPTWYELTDTERAEKVNRPKTGLDLTSDTKKAPLMRQLVQEIMGGLKKMNPVNIAIKILVKLKEEGYKETDCEMSRKEIEVVDNIYDLLKSYESEAVEESHTLDTDENEPRNDDNDMPHVREWETEKTNTTSEEELSTSNLHESQLYKMKQAVEQQKDVMNKMKEVHRRTFEEFCLQQSSNEIVKESGIKRIALTTARDLLGIDQKYFNASTTWLYRFKKHYKIVSRKITSYVTKRQVRDKTALEQSIQTFRRECAPFMDMYDDDHVFNTDECGFHKEMSFGRTSERQGTSKVYGVVQSKGATIHSYTIMPVVSKAGKLMPKLLLLLQEPKGEREKNRMVRDQMSTEGVAKQRPVALQVPLGQGWSDVQGRCRVATANSSYAKAQDAYDELNCLNGQESLCRGSCLQLHLNGPTATADSLRTYLKVLLIPPTHTVLAPYHAPKPASETVLLRMLQWNSVPQVSSGTTFTCEIFHGFLDYFQANAGILPLESPAMDGDPSLNPFICVAHWSNKQISIFTAVAWFKQEGDREVQKKSSTLVSDYVAYDKYAVDVCLRKVFSEILAILPNIEVVKIFSDGAATHFKQKYTLSNVTLLAGIFGFNIEWNFFQSYHGKGSVDVIGGQVKRMAWMPAKSGKKIQSATECCNIVSNKNIQIIVQEVAQIEIDEGKKYLEKRFEHLAPIPATHGVHYVKVLDPYVIEYAQLSCEQSVRKIRRDSDDAGEGKDEDDVDELEDDDKMEIKEAITMNEHDDEVEYQDSTEAEDKNNNDVEDQNNNEAENQDNNDVEDQNDDEDGNVRRCKINEHQNNDKNGDVDDDEDKTKNVNEDGED</sequence>
<comment type="caution">
    <text evidence="4">The sequence shown here is derived from an EMBL/GenBank/DDBJ whole genome shotgun (WGS) entry which is preliminary data.</text>
</comment>
<feature type="compositionally biased region" description="Acidic residues" evidence="2">
    <location>
        <begin position="926"/>
        <end position="939"/>
    </location>
</feature>
<protein>
    <recommendedName>
        <fullName evidence="3">HTH CENPB-type domain-containing protein</fullName>
    </recommendedName>
</protein>
<evidence type="ECO:0000313" key="4">
    <source>
        <dbReference type="EMBL" id="KAJ4430078.1"/>
    </source>
</evidence>